<name>A0ABT3PIE3_9BACT</name>
<evidence type="ECO:0000313" key="6">
    <source>
        <dbReference type="Proteomes" id="UP001207918"/>
    </source>
</evidence>
<dbReference type="PANTHER" id="PTHR43739">
    <property type="entry name" value="XYLOGLUCANASE (EUROFUNG)"/>
    <property type="match status" value="1"/>
</dbReference>
<feature type="coiled-coil region" evidence="2">
    <location>
        <begin position="953"/>
        <end position="997"/>
    </location>
</feature>
<gene>
    <name evidence="5" type="ORF">J6I44_02410</name>
</gene>
<organism evidence="5 6">
    <name type="scientific">Fodinibius salsisoli</name>
    <dbReference type="NCBI Taxonomy" id="2820877"/>
    <lineage>
        <taxon>Bacteria</taxon>
        <taxon>Pseudomonadati</taxon>
        <taxon>Balneolota</taxon>
        <taxon>Balneolia</taxon>
        <taxon>Balneolales</taxon>
        <taxon>Balneolaceae</taxon>
        <taxon>Fodinibius</taxon>
    </lineage>
</organism>
<accession>A0ABT3PIE3</accession>
<evidence type="ECO:0000313" key="5">
    <source>
        <dbReference type="EMBL" id="MCW9705687.1"/>
    </source>
</evidence>
<dbReference type="EMBL" id="JAGGJA010000001">
    <property type="protein sequence ID" value="MCW9705687.1"/>
    <property type="molecule type" value="Genomic_DNA"/>
</dbReference>
<evidence type="ECO:0000256" key="1">
    <source>
        <dbReference type="ARBA" id="ARBA00022737"/>
    </source>
</evidence>
<keyword evidence="5" id="KW-0378">Hydrolase</keyword>
<protein>
    <submittedName>
        <fullName evidence="5">Glycosyl hydrolase</fullName>
    </submittedName>
</protein>
<dbReference type="InterPro" id="IPR052025">
    <property type="entry name" value="Xyloglucanase_GH74"/>
</dbReference>
<dbReference type="InterPro" id="IPR031778">
    <property type="entry name" value="Sortilin_N"/>
</dbReference>
<reference evidence="5 6" key="1">
    <citation type="submission" date="2021-03" db="EMBL/GenBank/DDBJ databases">
        <title>Aliifodinibius sp. nov., a new bacterium isolated from saline soil.</title>
        <authorList>
            <person name="Galisteo C."/>
            <person name="De La Haba R."/>
            <person name="Sanchez-Porro C."/>
            <person name="Ventosa A."/>
        </authorList>
    </citation>
    <scope>NUCLEOTIDE SEQUENCE [LARGE SCALE GENOMIC DNA]</scope>
    <source>
        <strain evidence="5 6">1BSP15-2V2</strain>
    </source>
</reference>
<dbReference type="InterPro" id="IPR036278">
    <property type="entry name" value="Sialidase_sf"/>
</dbReference>
<comment type="caution">
    <text evidence="5">The sequence shown here is derived from an EMBL/GenBank/DDBJ whole genome shotgun (WGS) entry which is preliminary data.</text>
</comment>
<dbReference type="Gene3D" id="2.130.10.10">
    <property type="entry name" value="YVTN repeat-like/Quinoprotein amine dehydrogenase"/>
    <property type="match status" value="3"/>
</dbReference>
<keyword evidence="6" id="KW-1185">Reference proteome</keyword>
<dbReference type="Pfam" id="PF15902">
    <property type="entry name" value="Sortilin-Vps10"/>
    <property type="match status" value="1"/>
</dbReference>
<dbReference type="SUPFAM" id="SSF50939">
    <property type="entry name" value="Sialidases"/>
    <property type="match status" value="1"/>
</dbReference>
<dbReference type="InterPro" id="IPR015943">
    <property type="entry name" value="WD40/YVTN_repeat-like_dom_sf"/>
</dbReference>
<feature type="domain" description="Sortilin N-terminal" evidence="4">
    <location>
        <begin position="146"/>
        <end position="272"/>
    </location>
</feature>
<dbReference type="GO" id="GO:0016787">
    <property type="term" value="F:hydrolase activity"/>
    <property type="evidence" value="ECO:0007669"/>
    <property type="project" value="UniProtKB-KW"/>
</dbReference>
<evidence type="ECO:0000259" key="4">
    <source>
        <dbReference type="Pfam" id="PF15902"/>
    </source>
</evidence>
<dbReference type="CDD" id="cd15482">
    <property type="entry name" value="Sialidase_non-viral"/>
    <property type="match status" value="3"/>
</dbReference>
<keyword evidence="1" id="KW-0677">Repeat</keyword>
<feature type="region of interest" description="Disordered" evidence="3">
    <location>
        <begin position="555"/>
        <end position="574"/>
    </location>
</feature>
<evidence type="ECO:0000256" key="2">
    <source>
        <dbReference type="SAM" id="Coils"/>
    </source>
</evidence>
<proteinExistence type="predicted"/>
<evidence type="ECO:0000256" key="3">
    <source>
        <dbReference type="SAM" id="MobiDB-lite"/>
    </source>
</evidence>
<dbReference type="PANTHER" id="PTHR43739:SF5">
    <property type="entry name" value="EXO-ALPHA-SIALIDASE"/>
    <property type="match status" value="1"/>
</dbReference>
<keyword evidence="2" id="KW-0175">Coiled coil</keyword>
<sequence length="1073" mass="119733">MLRNNPTSSPKYAGFVTIISTLLFTFFSLPAEAQIFGHGADSTTDRSYGSEYVQELKYRNIGPFRGGRSVAVSGHPDQPHTYFAGFTGGGVYKTVDGGQNWGNVSDGYFKTGSVGALTVASSNANVIYAGMGETCIRGNMSAGDGMYKSTDGGDTWQHIGLGESHFIGEIAVHPKNEDIAWVAVLGHAFGNEGNEERGVFKTTDGGETWEKVLYHNRHTGAVDIEVDPTNPKILYASLWEAYRNPWEMSSGGEGSGLYKSTDGGETWENISQRPGMPKGVLGKIGMAVSPVNPDRVWAIIENENGGVFRSDDSGQTWSRINSGRELRQRAWYYTHIVAGTESENEVYVLNVGFYKSTDGGSSFERIGTPHGDHHDLWISPDDGNRMVVADDGGGQVSYNGGKSWSSYHKYATAQFYQVILDDQFPYWIYGAQQDNSTVGIKSRTGGYGITDRDWHPVAGGESGYIAPDPEDPDVTFGGSYGGYFNKFNHFTSQSDRIDVWPDNPMGAGAKDLKYRFQWTFPIYISPHDPDMLYATSQYVHRSTDEGMSWETISDDLTRNDKSKQGQSGGPITKDDTSIEYYNTIFTFAESTVEPGVLWTGADDGLIHVSRDNGESWTEVTPDGMPEAMASIIDPSPHDAGTAYLAATRYKFDDFTPMLYKTTNFGRSWTEITNGIPEKDFTRVIREDPNRRGLLYAGTETGVYVSFNDGEQWEPLQLNLPDVPITDLAVHERDKDLVVATQGRSFWILDDLSVLHQLTDQVSQSDYYLYQPETTYLFGNHTDIDPGQTMGENPREGVVVHYNINQEVADQEIELQFAEPDGDVIRTFSNKEDLEGNEIKESEEFYEKKDETAHDVLTARKGQNTFVWDMRYPGAADLEGRQILWAGSTSGPTAVPGRYEVRLIVEDETVMSQTFEITKDPRIETTQEDFEAQFDLQQTIIAKLDTTHKTINRIREIREELNDIKSEFSDDEESQEKADALLELLADVEGELMQTKAESFQDVLNYPIKLNNKLASLASTVATGDGRPTEQQYAVYEDLEARVDQQFKRIEPILKGELTNLIQEINQEDIPIDY</sequence>
<dbReference type="Proteomes" id="UP001207918">
    <property type="component" value="Unassembled WGS sequence"/>
</dbReference>
<dbReference type="RefSeq" id="WP_265764352.1">
    <property type="nucleotide sequence ID" value="NZ_JAGGJA010000001.1"/>
</dbReference>
<dbReference type="SUPFAM" id="SSF110296">
    <property type="entry name" value="Oligoxyloglucan reducing end-specific cellobiohydrolase"/>
    <property type="match status" value="1"/>
</dbReference>